<protein>
    <recommendedName>
        <fullName evidence="3">tryptophan synthase</fullName>
        <ecNumber evidence="3">4.2.1.20</ecNumber>
    </recommendedName>
</protein>
<evidence type="ECO:0000256" key="5">
    <source>
        <dbReference type="ARBA" id="ARBA00022822"/>
    </source>
</evidence>
<evidence type="ECO:0000256" key="4">
    <source>
        <dbReference type="ARBA" id="ARBA00022605"/>
    </source>
</evidence>
<evidence type="ECO:0000256" key="8">
    <source>
        <dbReference type="ARBA" id="ARBA00049047"/>
    </source>
</evidence>
<dbReference type="SUPFAM" id="SSF51366">
    <property type="entry name" value="Ribulose-phoshate binding barrel"/>
    <property type="match status" value="1"/>
</dbReference>
<evidence type="ECO:0000256" key="2">
    <source>
        <dbReference type="ARBA" id="ARBA00011270"/>
    </source>
</evidence>
<organism evidence="9 10">
    <name type="scientific">Pacificibacter marinus</name>
    <dbReference type="NCBI Taxonomy" id="658057"/>
    <lineage>
        <taxon>Bacteria</taxon>
        <taxon>Pseudomonadati</taxon>
        <taxon>Pseudomonadota</taxon>
        <taxon>Alphaproteobacteria</taxon>
        <taxon>Rhodobacterales</taxon>
        <taxon>Roseobacteraceae</taxon>
        <taxon>Pacificibacter</taxon>
    </lineage>
</organism>
<reference evidence="9 10" key="1">
    <citation type="submission" date="2017-03" db="EMBL/GenBank/DDBJ databases">
        <authorList>
            <person name="Afonso C.L."/>
            <person name="Miller P.J."/>
            <person name="Scott M.A."/>
            <person name="Spackman E."/>
            <person name="Goraichik I."/>
            <person name="Dimitrov K.M."/>
            <person name="Suarez D.L."/>
            <person name="Swayne D.E."/>
        </authorList>
    </citation>
    <scope>NUCLEOTIDE SEQUENCE [LARGE SCALE GENOMIC DNA]</scope>
    <source>
        <strain evidence="9 10">CECT 7971</strain>
    </source>
</reference>
<dbReference type="InterPro" id="IPR002028">
    <property type="entry name" value="Trp_synthase_suA"/>
</dbReference>
<evidence type="ECO:0000313" key="9">
    <source>
        <dbReference type="EMBL" id="SLN14808.1"/>
    </source>
</evidence>
<dbReference type="UniPathway" id="UPA00035">
    <property type="reaction ID" value="UER00044"/>
</dbReference>
<dbReference type="EC" id="4.2.1.20" evidence="3"/>
<gene>
    <name evidence="9" type="primary">trpA_1</name>
    <name evidence="9" type="ORF">PAM7971_00265</name>
</gene>
<dbReference type="Proteomes" id="UP000193307">
    <property type="component" value="Unassembled WGS sequence"/>
</dbReference>
<evidence type="ECO:0000313" key="10">
    <source>
        <dbReference type="Proteomes" id="UP000193307"/>
    </source>
</evidence>
<comment type="subunit">
    <text evidence="2">Tetramer of two alpha and two beta chains.</text>
</comment>
<proteinExistence type="predicted"/>
<dbReference type="PANTHER" id="PTHR43406:SF1">
    <property type="entry name" value="TRYPTOPHAN SYNTHASE ALPHA CHAIN, CHLOROPLASTIC"/>
    <property type="match status" value="1"/>
</dbReference>
<dbReference type="PANTHER" id="PTHR43406">
    <property type="entry name" value="TRYPTOPHAN SYNTHASE, ALPHA CHAIN"/>
    <property type="match status" value="1"/>
</dbReference>
<evidence type="ECO:0000256" key="6">
    <source>
        <dbReference type="ARBA" id="ARBA00023141"/>
    </source>
</evidence>
<accession>A0A1Y5RDD7</accession>
<name>A0A1Y5RDD7_9RHOB</name>
<dbReference type="InterPro" id="IPR013785">
    <property type="entry name" value="Aldolase_TIM"/>
</dbReference>
<dbReference type="Pfam" id="PF00290">
    <property type="entry name" value="Trp_syntA"/>
    <property type="match status" value="1"/>
</dbReference>
<dbReference type="EMBL" id="FWFW01000001">
    <property type="protein sequence ID" value="SLN14808.1"/>
    <property type="molecule type" value="Genomic_DNA"/>
</dbReference>
<keyword evidence="10" id="KW-1185">Reference proteome</keyword>
<dbReference type="InterPro" id="IPR011060">
    <property type="entry name" value="RibuloseP-bd_barrel"/>
</dbReference>
<evidence type="ECO:0000256" key="3">
    <source>
        <dbReference type="ARBA" id="ARBA00012043"/>
    </source>
</evidence>
<keyword evidence="5" id="KW-0822">Tryptophan biosynthesis</keyword>
<dbReference type="Gene3D" id="3.20.20.70">
    <property type="entry name" value="Aldolase class I"/>
    <property type="match status" value="1"/>
</dbReference>
<comment type="pathway">
    <text evidence="1">Amino-acid biosynthesis; L-tryptophan biosynthesis; L-tryptophan from chorismate: step 5/5.</text>
</comment>
<dbReference type="STRING" id="658057.SAMN04488032_101382"/>
<keyword evidence="7 9" id="KW-0456">Lyase</keyword>
<keyword evidence="6" id="KW-0057">Aromatic amino acid biosynthesis</keyword>
<dbReference type="RefSeq" id="WP_085847179.1">
    <property type="nucleotide sequence ID" value="NZ_FNZV01000001.1"/>
</dbReference>
<keyword evidence="4" id="KW-0028">Amino-acid biosynthesis</keyword>
<dbReference type="GO" id="GO:0004834">
    <property type="term" value="F:tryptophan synthase activity"/>
    <property type="evidence" value="ECO:0007669"/>
    <property type="project" value="UniProtKB-EC"/>
</dbReference>
<dbReference type="GO" id="GO:0005829">
    <property type="term" value="C:cytosol"/>
    <property type="evidence" value="ECO:0007669"/>
    <property type="project" value="TreeGrafter"/>
</dbReference>
<sequence>MQMPRRSLRKASPHFESDKPLLSCYFPLGDPKIPLDMIDVYADQGVDVLEIGLSAVDPFMDGPDVRASMKRANSDRARANLDAIMERLAKRTIAPKALLMGYGEAEHAGYADAEFWAGLDSCLIVSRNNDAITQQIQNTAIGAGVAPSAFIEVPLTEQGVTAAQKAAFYVMLQASAGQTGPRKVLDPESRNRITHLRAAGVSVPILLGFGISNGMQAREALAFGADGVIVGSQVLRAALEGPQALASLLIDLRSGLDA</sequence>
<evidence type="ECO:0000256" key="7">
    <source>
        <dbReference type="ARBA" id="ARBA00023239"/>
    </source>
</evidence>
<evidence type="ECO:0000256" key="1">
    <source>
        <dbReference type="ARBA" id="ARBA00004733"/>
    </source>
</evidence>
<comment type="catalytic activity">
    <reaction evidence="8">
        <text>(1S,2R)-1-C-(indol-3-yl)glycerol 3-phosphate + L-serine = D-glyceraldehyde 3-phosphate + L-tryptophan + H2O</text>
        <dbReference type="Rhea" id="RHEA:10532"/>
        <dbReference type="ChEBI" id="CHEBI:15377"/>
        <dbReference type="ChEBI" id="CHEBI:33384"/>
        <dbReference type="ChEBI" id="CHEBI:57912"/>
        <dbReference type="ChEBI" id="CHEBI:58866"/>
        <dbReference type="ChEBI" id="CHEBI:59776"/>
        <dbReference type="EC" id="4.2.1.20"/>
    </reaction>
</comment>
<dbReference type="OrthoDB" id="9804578at2"/>
<dbReference type="AlphaFoldDB" id="A0A1Y5RDD7"/>